<reference evidence="2 3" key="1">
    <citation type="submission" date="2020-09" db="EMBL/GenBank/DDBJ databases">
        <authorList>
            <person name="Kim M.K."/>
        </authorList>
    </citation>
    <scope>NUCLEOTIDE SEQUENCE [LARGE SCALE GENOMIC DNA]</scope>
    <source>
        <strain evidence="2 3">BT189</strain>
    </source>
</reference>
<feature type="signal peptide" evidence="1">
    <location>
        <begin position="1"/>
        <end position="24"/>
    </location>
</feature>
<accession>A0ABR8JXE9</accession>
<dbReference type="RefSeq" id="WP_190926800.1">
    <property type="nucleotide sequence ID" value="NZ_JACXAC010000005.1"/>
</dbReference>
<protein>
    <recommendedName>
        <fullName evidence="4">Secreted protein</fullName>
    </recommendedName>
</protein>
<gene>
    <name evidence="2" type="ORF">IC234_16705</name>
</gene>
<evidence type="ECO:0008006" key="4">
    <source>
        <dbReference type="Google" id="ProtNLM"/>
    </source>
</evidence>
<name>A0ABR8JXE9_9BACT</name>
<sequence length="143" mass="14955">MFLTVTFMHLQARYALLCLPLAGAVCSCGGNAMHYDAATRALATCSGATLTTVVVAGVDGKDFYRIAKRPGAAGTDHLRLDQLSESYVVRGWDSRVCPAGVRLRPNTSYRVSNASNGDAAASDVLVKTASDGLITEGSPAACR</sequence>
<evidence type="ECO:0000313" key="3">
    <source>
        <dbReference type="Proteomes" id="UP000606003"/>
    </source>
</evidence>
<feature type="chain" id="PRO_5045715144" description="Secreted protein" evidence="1">
    <location>
        <begin position="25"/>
        <end position="143"/>
    </location>
</feature>
<evidence type="ECO:0000313" key="2">
    <source>
        <dbReference type="EMBL" id="MBD2723770.1"/>
    </source>
</evidence>
<keyword evidence="3" id="KW-1185">Reference proteome</keyword>
<dbReference type="EMBL" id="JACXAC010000005">
    <property type="protein sequence ID" value="MBD2723770.1"/>
    <property type="molecule type" value="Genomic_DNA"/>
</dbReference>
<evidence type="ECO:0000256" key="1">
    <source>
        <dbReference type="SAM" id="SignalP"/>
    </source>
</evidence>
<organism evidence="2 3">
    <name type="scientific">Hymenobacter armeniacus</name>
    <dbReference type="NCBI Taxonomy" id="2771358"/>
    <lineage>
        <taxon>Bacteria</taxon>
        <taxon>Pseudomonadati</taxon>
        <taxon>Bacteroidota</taxon>
        <taxon>Cytophagia</taxon>
        <taxon>Cytophagales</taxon>
        <taxon>Hymenobacteraceae</taxon>
        <taxon>Hymenobacter</taxon>
    </lineage>
</organism>
<dbReference type="Proteomes" id="UP000606003">
    <property type="component" value="Unassembled WGS sequence"/>
</dbReference>
<comment type="caution">
    <text evidence="2">The sequence shown here is derived from an EMBL/GenBank/DDBJ whole genome shotgun (WGS) entry which is preliminary data.</text>
</comment>
<keyword evidence="1" id="KW-0732">Signal</keyword>
<proteinExistence type="predicted"/>